<protein>
    <submittedName>
        <fullName evidence="2">Uncharacterized protein</fullName>
    </submittedName>
</protein>
<keyword evidence="3" id="KW-1185">Reference proteome</keyword>
<name>A0A8H6Z885_9AGAR</name>
<reference evidence="2" key="1">
    <citation type="submission" date="2020-05" db="EMBL/GenBank/DDBJ databases">
        <title>Mycena genomes resolve the evolution of fungal bioluminescence.</title>
        <authorList>
            <person name="Tsai I.J."/>
        </authorList>
    </citation>
    <scope>NUCLEOTIDE SEQUENCE</scope>
    <source>
        <strain evidence="2">CCC161011</strain>
    </source>
</reference>
<dbReference type="EMBL" id="JACAZI010000001">
    <property type="protein sequence ID" value="KAF7372577.1"/>
    <property type="molecule type" value="Genomic_DNA"/>
</dbReference>
<proteinExistence type="predicted"/>
<feature type="region of interest" description="Disordered" evidence="1">
    <location>
        <begin position="730"/>
        <end position="768"/>
    </location>
</feature>
<evidence type="ECO:0000313" key="2">
    <source>
        <dbReference type="EMBL" id="KAF7372577.1"/>
    </source>
</evidence>
<gene>
    <name evidence="2" type="ORF">MVEN_00120400</name>
</gene>
<dbReference type="AlphaFoldDB" id="A0A8H6Z885"/>
<dbReference type="OrthoDB" id="3253623at2759"/>
<sequence>MTRTWQCVDCPLHRGTNHHLPVTQRAKHRAEVQEFRNAQEATGPIDNLANVFTGMVVTDDGPDVRGQQHSKLFSSRDDFQDSLSDVPLSFQLLSPSEAISSIQSFVNSALKRTAPPTRKERRASTLADVLRRIRTAQQSLDLVYELYATNSDHDSVRLSLDAAAETVVAAGKLLRSVKASKNDKELAKMWDEVHTEALALNKHVDCVGAIAPRTDVEMNEVEVEYNTEHHFEDPIGDHDSVSQIVILFAIISNVVIGLATDPCNFLINTVTLIIKLTMSLSSLPGAEYDAKRRDVLSQLPTTLEDALKMFKIEPKTRILATCPSCHYTHEPRVNRLTQEPSYPTHCENFIFRDKHSPAVPCLEPLLEQRQSKLRLIKPFVYPDFTDHLASVLSDPEIAALCNSACDKAWEAVHATLSMGSHGPVSPEEVNNVFEAEFLRSFDGPIPDQLFINRGGRMRLAFQILLDFFNLHGMRKRGNHDSVGILAVVNLNLPEDIRYRPEFMWLSIILGPHEPNHDQIGYYLRPLIDQFIAGWRPGIRLSRTGLSDTGCSVDIAIAINVNDLPATRKILGLAGIGSHHICTVCNCKGVETTHRTDLDDPAWARRDVRELRRWAYAWRDAQTQAERDTIFKEHGVHWSELWRLPYWDPTRMGVVDSMHCVLEGLVHYHCRRVLRIDAEVAKKKEMAGIAFDQEWIDYDPHECPSDYLLKNPEKDLAQIRRIQAKLVQSLCDDDGDDSDVSEDEEMPDVPEGNHIPAISEATMWERTAP</sequence>
<dbReference type="Proteomes" id="UP000620124">
    <property type="component" value="Unassembled WGS sequence"/>
</dbReference>
<evidence type="ECO:0000313" key="3">
    <source>
        <dbReference type="Proteomes" id="UP000620124"/>
    </source>
</evidence>
<organism evidence="2 3">
    <name type="scientific">Mycena venus</name>
    <dbReference type="NCBI Taxonomy" id="2733690"/>
    <lineage>
        <taxon>Eukaryota</taxon>
        <taxon>Fungi</taxon>
        <taxon>Dikarya</taxon>
        <taxon>Basidiomycota</taxon>
        <taxon>Agaricomycotina</taxon>
        <taxon>Agaricomycetes</taxon>
        <taxon>Agaricomycetidae</taxon>
        <taxon>Agaricales</taxon>
        <taxon>Marasmiineae</taxon>
        <taxon>Mycenaceae</taxon>
        <taxon>Mycena</taxon>
    </lineage>
</organism>
<evidence type="ECO:0000256" key="1">
    <source>
        <dbReference type="SAM" id="MobiDB-lite"/>
    </source>
</evidence>
<feature type="compositionally biased region" description="Acidic residues" evidence="1">
    <location>
        <begin position="730"/>
        <end position="747"/>
    </location>
</feature>
<accession>A0A8H6Z885</accession>
<dbReference type="InterPro" id="IPR004242">
    <property type="entry name" value="Transposase_21"/>
</dbReference>
<dbReference type="Pfam" id="PF02992">
    <property type="entry name" value="Transposase_21"/>
    <property type="match status" value="1"/>
</dbReference>
<comment type="caution">
    <text evidence="2">The sequence shown here is derived from an EMBL/GenBank/DDBJ whole genome shotgun (WGS) entry which is preliminary data.</text>
</comment>